<evidence type="ECO:0000313" key="1">
    <source>
        <dbReference type="EMBL" id="WTR74742.1"/>
    </source>
</evidence>
<gene>
    <name evidence="1" type="ORF">OG814_38400</name>
</gene>
<organism evidence="1 2">
    <name type="scientific">Streptomyces zaomyceticus</name>
    <dbReference type="NCBI Taxonomy" id="68286"/>
    <lineage>
        <taxon>Bacteria</taxon>
        <taxon>Bacillati</taxon>
        <taxon>Actinomycetota</taxon>
        <taxon>Actinomycetes</taxon>
        <taxon>Kitasatosporales</taxon>
        <taxon>Streptomycetaceae</taxon>
        <taxon>Streptomyces</taxon>
    </lineage>
</organism>
<dbReference type="InterPro" id="IPR011989">
    <property type="entry name" value="ARM-like"/>
</dbReference>
<sequence length="453" mass="50163">MTSIHHPRLSGLGRNPAAPRNVLVRLVAHKAGRHGIHRRRGRLDDAVAEALLEHGGHEAAVRLSGDRISPAVRRRIAEHHDPAIRDAHADFVRGMVDRDVPFGLDALEEAYGRPRTALVEAPDPRVRAAVARTWTDRPLAAQVALLADPDPRVRAAATAHPHPGVPPEWRERCLADPAARANVASYLPLTSDQFDRLVGDEDEKVRQAVAGNPCLSAEMVARLVEVEDPLVRVAVVMSRHVDAGTRDRLYALLEAGAAEGDIWADVALHWNTAEPDWLREAPLDERMTYLDCPHPAFRGVLATCRDLPDEAWRRLDDDPEVSVRRAAAQRPDAPPEVLERLARAHGEAHHVRPLLVDHPRFPRHLLRTFVDEPEAHVRYMALEDPELPVAGLRRLAADTEAFVRRGAARHPRVTEALLERLLSDPDPEVADDAAANPVLRPARMERILADAGL</sequence>
<evidence type="ECO:0000313" key="2">
    <source>
        <dbReference type="Proteomes" id="UP001622594"/>
    </source>
</evidence>
<dbReference type="Pfam" id="PF01816">
    <property type="entry name" value="LRV"/>
    <property type="match status" value="1"/>
</dbReference>
<accession>A0ABZ1LJP3</accession>
<dbReference type="InterPro" id="IPR004830">
    <property type="entry name" value="LRR_variant"/>
</dbReference>
<evidence type="ECO:0008006" key="3">
    <source>
        <dbReference type="Google" id="ProtNLM"/>
    </source>
</evidence>
<name>A0ABZ1LJP3_9ACTN</name>
<dbReference type="RefSeq" id="WP_398165862.1">
    <property type="nucleotide sequence ID" value="NZ_CP108188.1"/>
</dbReference>
<dbReference type="Gene3D" id="1.25.10.10">
    <property type="entry name" value="Leucine-rich Repeat Variant"/>
    <property type="match status" value="2"/>
</dbReference>
<dbReference type="InterPro" id="IPR016024">
    <property type="entry name" value="ARM-type_fold"/>
</dbReference>
<proteinExistence type="predicted"/>
<protein>
    <recommendedName>
        <fullName evidence="3">LRV domain-containing protein</fullName>
    </recommendedName>
</protein>
<reference evidence="1 2" key="1">
    <citation type="submission" date="2022-10" db="EMBL/GenBank/DDBJ databases">
        <title>The complete genomes of actinobacterial strains from the NBC collection.</title>
        <authorList>
            <person name="Joergensen T.S."/>
            <person name="Alvarez Arevalo M."/>
            <person name="Sterndorff E.B."/>
            <person name="Faurdal D."/>
            <person name="Vuksanovic O."/>
            <person name="Mourched A.-S."/>
            <person name="Charusanti P."/>
            <person name="Shaw S."/>
            <person name="Blin K."/>
            <person name="Weber T."/>
        </authorList>
    </citation>
    <scope>NUCLEOTIDE SEQUENCE [LARGE SCALE GENOMIC DNA]</scope>
    <source>
        <strain evidence="1 2">NBC_00123</strain>
    </source>
</reference>
<dbReference type="SUPFAM" id="SSF48371">
    <property type="entry name" value="ARM repeat"/>
    <property type="match status" value="2"/>
</dbReference>
<dbReference type="EMBL" id="CP108188">
    <property type="protein sequence ID" value="WTR74742.1"/>
    <property type="molecule type" value="Genomic_DNA"/>
</dbReference>
<dbReference type="Proteomes" id="UP001622594">
    <property type="component" value="Chromosome"/>
</dbReference>
<keyword evidence="2" id="KW-1185">Reference proteome</keyword>